<comment type="subcellular location">
    <subcellularLocation>
        <location evidence="13">Cytoplasm</location>
    </subcellularLocation>
</comment>
<evidence type="ECO:0000256" key="13">
    <source>
        <dbReference type="HAMAP-Rule" id="MF_00102"/>
    </source>
</evidence>
<comment type="caution">
    <text evidence="16">The sequence shown here is derived from an EMBL/GenBank/DDBJ whole genome shotgun (WGS) entry which is preliminary data.</text>
</comment>
<feature type="active site" description="Proton donor" evidence="13">
    <location>
        <position position="137"/>
    </location>
</feature>
<comment type="catalytic activity">
    <reaction evidence="11 13">
        <text>(S)-2,3,4,5-tetrahydrodipicolinate + NADP(+) + H2O = (2S,4S)-4-hydroxy-2,3,4,5-tetrahydrodipicolinate + NADPH + H(+)</text>
        <dbReference type="Rhea" id="RHEA:35331"/>
        <dbReference type="ChEBI" id="CHEBI:15377"/>
        <dbReference type="ChEBI" id="CHEBI:15378"/>
        <dbReference type="ChEBI" id="CHEBI:16845"/>
        <dbReference type="ChEBI" id="CHEBI:57783"/>
        <dbReference type="ChEBI" id="CHEBI:58349"/>
        <dbReference type="ChEBI" id="CHEBI:67139"/>
        <dbReference type="EC" id="1.17.1.8"/>
    </reaction>
</comment>
<evidence type="ECO:0000256" key="11">
    <source>
        <dbReference type="ARBA" id="ARBA00049080"/>
    </source>
</evidence>
<organism evidence="16 17">
    <name type="scientific">Craurococcus roseus</name>
    <dbReference type="NCBI Taxonomy" id="77585"/>
    <lineage>
        <taxon>Bacteria</taxon>
        <taxon>Pseudomonadati</taxon>
        <taxon>Pseudomonadota</taxon>
        <taxon>Alphaproteobacteria</taxon>
        <taxon>Acetobacterales</taxon>
        <taxon>Acetobacteraceae</taxon>
        <taxon>Craurococcus</taxon>
    </lineage>
</organism>
<dbReference type="HAMAP" id="MF_00102">
    <property type="entry name" value="DapB"/>
    <property type="match status" value="1"/>
</dbReference>
<evidence type="ECO:0000256" key="1">
    <source>
        <dbReference type="ARBA" id="ARBA00006642"/>
    </source>
</evidence>
<name>A0ABN1FGJ2_9PROT</name>
<feature type="domain" description="Dihydrodipicolinate reductase N-terminal" evidence="14">
    <location>
        <begin position="4"/>
        <end position="102"/>
    </location>
</feature>
<evidence type="ECO:0000256" key="7">
    <source>
        <dbReference type="ARBA" id="ARBA00023027"/>
    </source>
</evidence>
<dbReference type="InterPro" id="IPR022663">
    <property type="entry name" value="DapB_C"/>
</dbReference>
<feature type="active site" description="Proton donor/acceptor" evidence="13">
    <location>
        <position position="133"/>
    </location>
</feature>
<evidence type="ECO:0000256" key="12">
    <source>
        <dbReference type="ARBA" id="ARBA00049396"/>
    </source>
</evidence>
<comment type="similarity">
    <text evidence="1 13">Belongs to the DapB family.</text>
</comment>
<sequence>MSLRIGIMGIAGRMGRLLAEEVVAAGAVLAGGTVRGGDAGALLSASDAAIDFTHASAAAAHAASAAAAGKPLVLGTSGLSPEAEAAVARAAERVPVVYAANFAPGVNLVLALAERMAAALPAENYDAEIVEMHHRQKVDAPSGTALALGRAVARGRGTTLEAAGAESGRDGHCGARRTGAIGFAALRGGQVVGEHTVLFAAGAEHIALTHRSFDRRAYATGAVRAALWAHGRAPGLYDMKHVLGMA</sequence>
<dbReference type="RefSeq" id="WP_343896274.1">
    <property type="nucleotide sequence ID" value="NZ_BAAAFZ010000047.1"/>
</dbReference>
<evidence type="ECO:0000259" key="14">
    <source>
        <dbReference type="Pfam" id="PF01113"/>
    </source>
</evidence>
<evidence type="ECO:0000259" key="15">
    <source>
        <dbReference type="Pfam" id="PF05173"/>
    </source>
</evidence>
<accession>A0ABN1FGJ2</accession>
<dbReference type="Proteomes" id="UP001501588">
    <property type="component" value="Unassembled WGS sequence"/>
</dbReference>
<dbReference type="NCBIfam" id="TIGR00036">
    <property type="entry name" value="dapB"/>
    <property type="match status" value="1"/>
</dbReference>
<proteinExistence type="inferred from homology"/>
<dbReference type="Pfam" id="PF01113">
    <property type="entry name" value="DapB_N"/>
    <property type="match status" value="1"/>
</dbReference>
<feature type="binding site" evidence="13">
    <location>
        <begin position="143"/>
        <end position="144"/>
    </location>
    <ligand>
        <name>(S)-2,3,4,5-tetrahydrodipicolinate</name>
        <dbReference type="ChEBI" id="CHEBI:16845"/>
    </ligand>
</feature>
<keyword evidence="4 13" id="KW-0521">NADP</keyword>
<comment type="subunit">
    <text evidence="13">Homotetramer.</text>
</comment>
<evidence type="ECO:0000256" key="3">
    <source>
        <dbReference type="ARBA" id="ARBA00022605"/>
    </source>
</evidence>
<evidence type="ECO:0000256" key="2">
    <source>
        <dbReference type="ARBA" id="ARBA00022490"/>
    </source>
</evidence>
<dbReference type="Gene3D" id="3.40.50.720">
    <property type="entry name" value="NAD(P)-binding Rossmann-like Domain"/>
    <property type="match status" value="1"/>
</dbReference>
<keyword evidence="8 13" id="KW-0457">Lysine biosynthesis</keyword>
<dbReference type="InterPro" id="IPR022664">
    <property type="entry name" value="DapB_N_CS"/>
</dbReference>
<comment type="caution">
    <text evidence="13">Lacks conserved residue(s) required for the propagation of feature annotation.</text>
</comment>
<feature type="binding site" evidence="13">
    <location>
        <begin position="9"/>
        <end position="14"/>
    </location>
    <ligand>
        <name>NAD(+)</name>
        <dbReference type="ChEBI" id="CHEBI:57540"/>
    </ligand>
</feature>
<protein>
    <recommendedName>
        <fullName evidence="10 13">4-hydroxy-tetrahydrodipicolinate reductase</fullName>
        <shortName evidence="13">HTPA reductase</shortName>
        <ecNumber evidence="10 13">1.17.1.8</ecNumber>
    </recommendedName>
</protein>
<evidence type="ECO:0000256" key="4">
    <source>
        <dbReference type="ARBA" id="ARBA00022857"/>
    </source>
</evidence>
<evidence type="ECO:0000256" key="8">
    <source>
        <dbReference type="ARBA" id="ARBA00023154"/>
    </source>
</evidence>
<feature type="domain" description="Dihydrodipicolinate reductase C-terminal" evidence="15">
    <location>
        <begin position="105"/>
        <end position="243"/>
    </location>
</feature>
<evidence type="ECO:0000313" key="16">
    <source>
        <dbReference type="EMBL" id="GAA0590357.1"/>
    </source>
</evidence>
<comment type="function">
    <text evidence="13">Catalyzes the conversion of 4-hydroxy-tetrahydrodipicolinate (HTPA) to tetrahydrodipicolinate.</text>
</comment>
<feature type="binding site" evidence="13">
    <location>
        <begin position="75"/>
        <end position="77"/>
    </location>
    <ligand>
        <name>NAD(+)</name>
        <dbReference type="ChEBI" id="CHEBI:57540"/>
    </ligand>
</feature>
<dbReference type="EC" id="1.17.1.8" evidence="10 13"/>
<keyword evidence="5 13" id="KW-0220">Diaminopimelate biosynthesis</keyword>
<dbReference type="InterPro" id="IPR036291">
    <property type="entry name" value="NAD(P)-bd_dom_sf"/>
</dbReference>
<dbReference type="SUPFAM" id="SSF55347">
    <property type="entry name" value="Glyceraldehyde-3-phosphate dehydrogenase-like, C-terminal domain"/>
    <property type="match status" value="1"/>
</dbReference>
<dbReference type="Gene3D" id="3.30.360.10">
    <property type="entry name" value="Dihydrodipicolinate Reductase, domain 2"/>
    <property type="match status" value="1"/>
</dbReference>
<evidence type="ECO:0000256" key="10">
    <source>
        <dbReference type="ARBA" id="ARBA00038983"/>
    </source>
</evidence>
<keyword evidence="17" id="KW-1185">Reference proteome</keyword>
<dbReference type="Pfam" id="PF05173">
    <property type="entry name" value="DapB_C"/>
    <property type="match status" value="1"/>
</dbReference>
<comment type="caution">
    <text evidence="13">Was originally thought to be a dihydrodipicolinate reductase (DHDPR), catalyzing the conversion of dihydrodipicolinate to tetrahydrodipicolinate. However, it was shown in E.coli that the substrate of the enzymatic reaction is not dihydrodipicolinate (DHDP) but in fact (2S,4S)-4-hydroxy-2,3,4,5-tetrahydrodipicolinic acid (HTPA), the product released by the DapA-catalyzed reaction.</text>
</comment>
<evidence type="ECO:0000256" key="5">
    <source>
        <dbReference type="ARBA" id="ARBA00022915"/>
    </source>
</evidence>
<dbReference type="InterPro" id="IPR023940">
    <property type="entry name" value="DHDPR_bac"/>
</dbReference>
<evidence type="ECO:0000256" key="9">
    <source>
        <dbReference type="ARBA" id="ARBA00037922"/>
    </source>
</evidence>
<reference evidence="16 17" key="1">
    <citation type="journal article" date="2019" name="Int. J. Syst. Evol. Microbiol.">
        <title>The Global Catalogue of Microorganisms (GCM) 10K type strain sequencing project: providing services to taxonomists for standard genome sequencing and annotation.</title>
        <authorList>
            <consortium name="The Broad Institute Genomics Platform"/>
            <consortium name="The Broad Institute Genome Sequencing Center for Infectious Disease"/>
            <person name="Wu L."/>
            <person name="Ma J."/>
        </authorList>
    </citation>
    <scope>NUCLEOTIDE SEQUENCE [LARGE SCALE GENOMIC DNA]</scope>
    <source>
        <strain evidence="16 17">JCM 9933</strain>
    </source>
</reference>
<dbReference type="SUPFAM" id="SSF51735">
    <property type="entry name" value="NAD(P)-binding Rossmann-fold domains"/>
    <property type="match status" value="1"/>
</dbReference>
<dbReference type="PROSITE" id="PS01298">
    <property type="entry name" value="DAPB"/>
    <property type="match status" value="1"/>
</dbReference>
<keyword evidence="2 13" id="KW-0963">Cytoplasm</keyword>
<dbReference type="PANTHER" id="PTHR20836:SF0">
    <property type="entry name" value="4-HYDROXY-TETRAHYDRODIPICOLINATE REDUCTASE 1, CHLOROPLASTIC-RELATED"/>
    <property type="match status" value="1"/>
</dbReference>
<dbReference type="PIRSF" id="PIRSF000161">
    <property type="entry name" value="DHPR"/>
    <property type="match status" value="1"/>
</dbReference>
<comment type="pathway">
    <text evidence="9 13">Amino-acid biosynthesis; L-lysine biosynthesis via DAP pathway; (S)-tetrahydrodipicolinate from L-aspartate: step 4/4.</text>
</comment>
<evidence type="ECO:0000313" key="17">
    <source>
        <dbReference type="Proteomes" id="UP001501588"/>
    </source>
</evidence>
<dbReference type="PANTHER" id="PTHR20836">
    <property type="entry name" value="DIHYDRODIPICOLINATE REDUCTASE"/>
    <property type="match status" value="1"/>
</dbReference>
<gene>
    <name evidence="13 16" type="primary">dapB</name>
    <name evidence="16" type="ORF">GCM10009416_31120</name>
</gene>
<dbReference type="EMBL" id="BAAAFZ010000047">
    <property type="protein sequence ID" value="GAA0590357.1"/>
    <property type="molecule type" value="Genomic_DNA"/>
</dbReference>
<feature type="binding site" evidence="13">
    <location>
        <begin position="99"/>
        <end position="102"/>
    </location>
    <ligand>
        <name>NAD(+)</name>
        <dbReference type="ChEBI" id="CHEBI:57540"/>
    </ligand>
</feature>
<keyword evidence="3 13" id="KW-0028">Amino-acid biosynthesis</keyword>
<feature type="binding site" evidence="13">
    <location>
        <position position="134"/>
    </location>
    <ligand>
        <name>(S)-2,3,4,5-tetrahydrodipicolinate</name>
        <dbReference type="ChEBI" id="CHEBI:16845"/>
    </ligand>
</feature>
<dbReference type="InterPro" id="IPR000846">
    <property type="entry name" value="DapB_N"/>
</dbReference>
<evidence type="ECO:0000256" key="6">
    <source>
        <dbReference type="ARBA" id="ARBA00023002"/>
    </source>
</evidence>
<comment type="catalytic activity">
    <reaction evidence="12 13">
        <text>(S)-2,3,4,5-tetrahydrodipicolinate + NAD(+) + H2O = (2S,4S)-4-hydroxy-2,3,4,5-tetrahydrodipicolinate + NADH + H(+)</text>
        <dbReference type="Rhea" id="RHEA:35323"/>
        <dbReference type="ChEBI" id="CHEBI:15377"/>
        <dbReference type="ChEBI" id="CHEBI:15378"/>
        <dbReference type="ChEBI" id="CHEBI:16845"/>
        <dbReference type="ChEBI" id="CHEBI:57540"/>
        <dbReference type="ChEBI" id="CHEBI:57945"/>
        <dbReference type="ChEBI" id="CHEBI:67139"/>
        <dbReference type="EC" id="1.17.1.8"/>
    </reaction>
</comment>
<keyword evidence="7 13" id="KW-0520">NAD</keyword>
<keyword evidence="6 13" id="KW-0560">Oxidoreductase</keyword>